<dbReference type="PANTHER" id="PTHR43441">
    <property type="entry name" value="RIBOSOMAL-PROTEIN-SERINE ACETYLTRANSFERASE"/>
    <property type="match status" value="1"/>
</dbReference>
<keyword evidence="2" id="KW-0808">Transferase</keyword>
<comment type="caution">
    <text evidence="2">The sequence shown here is derived from an EMBL/GenBank/DDBJ whole genome shotgun (WGS) entry which is preliminary data.</text>
</comment>
<dbReference type="OrthoDB" id="5292292at2"/>
<dbReference type="Gene3D" id="3.40.630.30">
    <property type="match status" value="1"/>
</dbReference>
<dbReference type="InterPro" id="IPR016181">
    <property type="entry name" value="Acyl_CoA_acyltransferase"/>
</dbReference>
<evidence type="ECO:0000313" key="3">
    <source>
        <dbReference type="Proteomes" id="UP000319486"/>
    </source>
</evidence>
<dbReference type="GO" id="GO:1990189">
    <property type="term" value="F:protein N-terminal-serine acetyltransferase activity"/>
    <property type="evidence" value="ECO:0007669"/>
    <property type="project" value="TreeGrafter"/>
</dbReference>
<evidence type="ECO:0000259" key="1">
    <source>
        <dbReference type="PROSITE" id="PS51186"/>
    </source>
</evidence>
<proteinExistence type="predicted"/>
<dbReference type="RefSeq" id="WP_140656119.1">
    <property type="nucleotide sequence ID" value="NZ_RCZB01000001.1"/>
</dbReference>
<organism evidence="2 3">
    <name type="scientific">Rhodanobacter glycinis</name>
    <dbReference type="NCBI Taxonomy" id="582702"/>
    <lineage>
        <taxon>Bacteria</taxon>
        <taxon>Pseudomonadati</taxon>
        <taxon>Pseudomonadota</taxon>
        <taxon>Gammaproteobacteria</taxon>
        <taxon>Lysobacterales</taxon>
        <taxon>Rhodanobacteraceae</taxon>
        <taxon>Rhodanobacter</taxon>
    </lineage>
</organism>
<dbReference type="InterPro" id="IPR000182">
    <property type="entry name" value="GNAT_dom"/>
</dbReference>
<dbReference type="SUPFAM" id="SSF55729">
    <property type="entry name" value="Acyl-CoA N-acyltransferases (Nat)"/>
    <property type="match status" value="1"/>
</dbReference>
<dbReference type="Pfam" id="PF13302">
    <property type="entry name" value="Acetyltransf_3"/>
    <property type="match status" value="1"/>
</dbReference>
<protein>
    <submittedName>
        <fullName evidence="2">N-acetyltransferase</fullName>
    </submittedName>
</protein>
<dbReference type="PANTHER" id="PTHR43441:SF10">
    <property type="entry name" value="ACETYLTRANSFERASE"/>
    <property type="match status" value="1"/>
</dbReference>
<reference evidence="2 3" key="1">
    <citation type="journal article" date="2019" name="Environ. Microbiol.">
        <title>Species interactions and distinct microbial communities in high Arctic permafrost affected cryosols are associated with the CH4 and CO2 gas fluxes.</title>
        <authorList>
            <person name="Altshuler I."/>
            <person name="Hamel J."/>
            <person name="Turney S."/>
            <person name="Magnuson E."/>
            <person name="Levesque R."/>
            <person name="Greer C."/>
            <person name="Whyte L.G."/>
        </authorList>
    </citation>
    <scope>NUCLEOTIDE SEQUENCE [LARGE SCALE GENOMIC DNA]</scope>
    <source>
        <strain evidence="2 3">S13Y</strain>
    </source>
</reference>
<accession>A0A502FMZ5</accession>
<feature type="domain" description="N-acetyltransferase" evidence="1">
    <location>
        <begin position="17"/>
        <end position="186"/>
    </location>
</feature>
<dbReference type="InterPro" id="IPR051908">
    <property type="entry name" value="Ribosomal_N-acetyltransferase"/>
</dbReference>
<keyword evidence="3" id="KW-1185">Reference proteome</keyword>
<dbReference type="AlphaFoldDB" id="A0A502FMZ5"/>
<dbReference type="Proteomes" id="UP000319486">
    <property type="component" value="Unassembled WGS sequence"/>
</dbReference>
<dbReference type="EMBL" id="RCZO01000015">
    <property type="protein sequence ID" value="TPG04103.1"/>
    <property type="molecule type" value="Genomic_DNA"/>
</dbReference>
<dbReference type="GO" id="GO:0008999">
    <property type="term" value="F:protein-N-terminal-alanine acetyltransferase activity"/>
    <property type="evidence" value="ECO:0007669"/>
    <property type="project" value="TreeGrafter"/>
</dbReference>
<dbReference type="GO" id="GO:0005737">
    <property type="term" value="C:cytoplasm"/>
    <property type="evidence" value="ECO:0007669"/>
    <property type="project" value="TreeGrafter"/>
</dbReference>
<gene>
    <name evidence="2" type="ORF">EAH88_18505</name>
</gene>
<dbReference type="PROSITE" id="PS51186">
    <property type="entry name" value="GNAT"/>
    <property type="match status" value="1"/>
</dbReference>
<evidence type="ECO:0000313" key="2">
    <source>
        <dbReference type="EMBL" id="TPG04103.1"/>
    </source>
</evidence>
<name>A0A502FMZ5_9GAMM</name>
<sequence length="198" mass="22142">MSTEPALPAPELVEGPLRLRPWQTQDAEDLFDAVRSSVAHVGRWLPWCHADYQLGDANAWISHCQDGWSRGEHFAFPIFDRRTGELLGGVGLNQRNRQHRSANLGYWIRQSRHGEGIAARAASLVARFGFEQLGLIRIEIITMPDNHASRRTAEKTGARFEAIARQRLWANGLAHDAAVYGLTPADLRGARHEPAHSL</sequence>